<dbReference type="Gene3D" id="3.30.450.20">
    <property type="entry name" value="PAS domain"/>
    <property type="match status" value="1"/>
</dbReference>
<evidence type="ECO:0000256" key="7">
    <source>
        <dbReference type="ARBA" id="ARBA00022840"/>
    </source>
</evidence>
<sequence>MLSPVDVGRIRDPYLRELIADYNSMMTSLRRVFSTVEECQNRFLNERNRINAVLQSLPGALLSVDDNLYINAVNSQAETMFGDSEEELVGRSLFDLLTLTESDRNLLRDAFLYKRHITNQEINIPLKGEKRYLSLNLSFITQADPDMGAVITLQDISDYKRLQENVYNQEKLVAMGEMAAGVAHELNTPLGSIVGYAQLLRDAMGENRKAHEWTRIICDEARRCSRIIDDLLHYARSRDECTNDVCEINDLVRNVSETFVSCRMKRYNIDVNLELPEGEIWVEGGCGQLEIVLVNLMLNSIQALASEDNAAINVRTELSGDDRARLIVEDTGPGIPEDVRSRIFDPFFTTKDVGSGSGLGLAICQAMLNRRGASVWYDAGYTDGARFVVELPRVLNEADR</sequence>
<reference evidence="11 12" key="1">
    <citation type="submission" date="2017-05" db="EMBL/GenBank/DDBJ databases">
        <title>Thiocyanate degradation by Thiohalobacter thiocyanaticus FOKN1.</title>
        <authorList>
            <person name="Oshiki M."/>
            <person name="Fukushima T."/>
            <person name="Kawano S."/>
            <person name="Nakagawa J."/>
        </authorList>
    </citation>
    <scope>NUCLEOTIDE SEQUENCE [LARGE SCALE GENOMIC DNA]</scope>
    <source>
        <strain evidence="11 12">FOKN1</strain>
    </source>
</reference>
<dbReference type="InterPro" id="IPR005467">
    <property type="entry name" value="His_kinase_dom"/>
</dbReference>
<evidence type="ECO:0000256" key="1">
    <source>
        <dbReference type="ARBA" id="ARBA00000085"/>
    </source>
</evidence>
<dbReference type="SMART" id="SM00387">
    <property type="entry name" value="HATPase_c"/>
    <property type="match status" value="1"/>
</dbReference>
<dbReference type="InterPro" id="IPR036890">
    <property type="entry name" value="HATPase_C_sf"/>
</dbReference>
<accession>A0A1Z4VUW3</accession>
<evidence type="ECO:0000259" key="10">
    <source>
        <dbReference type="PROSITE" id="PS50112"/>
    </source>
</evidence>
<evidence type="ECO:0000256" key="8">
    <source>
        <dbReference type="ARBA" id="ARBA00023012"/>
    </source>
</evidence>
<evidence type="ECO:0000313" key="12">
    <source>
        <dbReference type="Proteomes" id="UP000218765"/>
    </source>
</evidence>
<organism evidence="11 12">
    <name type="scientific">Thiohalobacter thiocyanaticus</name>
    <dbReference type="NCBI Taxonomy" id="585455"/>
    <lineage>
        <taxon>Bacteria</taxon>
        <taxon>Pseudomonadati</taxon>
        <taxon>Pseudomonadota</taxon>
        <taxon>Gammaproteobacteria</taxon>
        <taxon>Thiohalobacterales</taxon>
        <taxon>Thiohalobacteraceae</taxon>
        <taxon>Thiohalobacter</taxon>
    </lineage>
</organism>
<dbReference type="AlphaFoldDB" id="A0A1Z4VUW3"/>
<keyword evidence="7" id="KW-0067">ATP-binding</keyword>
<evidence type="ECO:0000256" key="5">
    <source>
        <dbReference type="ARBA" id="ARBA00022741"/>
    </source>
</evidence>
<keyword evidence="5" id="KW-0547">Nucleotide-binding</keyword>
<dbReference type="SMART" id="SM00388">
    <property type="entry name" value="HisKA"/>
    <property type="match status" value="1"/>
</dbReference>
<dbReference type="EC" id="2.7.13.3" evidence="2"/>
<keyword evidence="4" id="KW-0808">Transferase</keyword>
<dbReference type="InterPro" id="IPR035965">
    <property type="entry name" value="PAS-like_dom_sf"/>
</dbReference>
<gene>
    <name evidence="11" type="ORF">FOKN1_3073</name>
</gene>
<dbReference type="InterPro" id="IPR013767">
    <property type="entry name" value="PAS_fold"/>
</dbReference>
<dbReference type="PANTHER" id="PTHR43065">
    <property type="entry name" value="SENSOR HISTIDINE KINASE"/>
    <property type="match status" value="1"/>
</dbReference>
<evidence type="ECO:0000256" key="6">
    <source>
        <dbReference type="ARBA" id="ARBA00022777"/>
    </source>
</evidence>
<dbReference type="GO" id="GO:0005524">
    <property type="term" value="F:ATP binding"/>
    <property type="evidence" value="ECO:0007669"/>
    <property type="project" value="UniProtKB-KW"/>
</dbReference>
<proteinExistence type="predicted"/>
<dbReference type="SMART" id="SM00091">
    <property type="entry name" value="PAS"/>
    <property type="match status" value="1"/>
</dbReference>
<dbReference type="PROSITE" id="PS50112">
    <property type="entry name" value="PAS"/>
    <property type="match status" value="1"/>
</dbReference>
<dbReference type="SUPFAM" id="SSF55785">
    <property type="entry name" value="PYP-like sensor domain (PAS domain)"/>
    <property type="match status" value="1"/>
</dbReference>
<name>A0A1Z4VUW3_9GAMM</name>
<dbReference type="SUPFAM" id="SSF55874">
    <property type="entry name" value="ATPase domain of HSP90 chaperone/DNA topoisomerase II/histidine kinase"/>
    <property type="match status" value="1"/>
</dbReference>
<dbReference type="InterPro" id="IPR036097">
    <property type="entry name" value="HisK_dim/P_sf"/>
</dbReference>
<dbReference type="PROSITE" id="PS50109">
    <property type="entry name" value="HIS_KIN"/>
    <property type="match status" value="1"/>
</dbReference>
<keyword evidence="3" id="KW-0597">Phosphoprotein</keyword>
<dbReference type="GO" id="GO:0000155">
    <property type="term" value="F:phosphorelay sensor kinase activity"/>
    <property type="evidence" value="ECO:0007669"/>
    <property type="project" value="InterPro"/>
</dbReference>
<keyword evidence="8" id="KW-0902">Two-component regulatory system</keyword>
<dbReference type="InterPro" id="IPR004358">
    <property type="entry name" value="Sig_transdc_His_kin-like_C"/>
</dbReference>
<dbReference type="SUPFAM" id="SSF47384">
    <property type="entry name" value="Homodimeric domain of signal transducing histidine kinase"/>
    <property type="match status" value="1"/>
</dbReference>
<dbReference type="KEGG" id="ttc:FOKN1_3073"/>
<dbReference type="Pfam" id="PF00512">
    <property type="entry name" value="HisKA"/>
    <property type="match status" value="1"/>
</dbReference>
<dbReference type="Pfam" id="PF02518">
    <property type="entry name" value="HATPase_c"/>
    <property type="match status" value="1"/>
</dbReference>
<dbReference type="Gene3D" id="1.10.287.130">
    <property type="match status" value="1"/>
</dbReference>
<feature type="domain" description="Histidine kinase" evidence="9">
    <location>
        <begin position="181"/>
        <end position="395"/>
    </location>
</feature>
<dbReference type="CDD" id="cd00130">
    <property type="entry name" value="PAS"/>
    <property type="match status" value="1"/>
</dbReference>
<evidence type="ECO:0000313" key="11">
    <source>
        <dbReference type="EMBL" id="BAZ95430.1"/>
    </source>
</evidence>
<dbReference type="CDD" id="cd00082">
    <property type="entry name" value="HisKA"/>
    <property type="match status" value="1"/>
</dbReference>
<comment type="catalytic activity">
    <reaction evidence="1">
        <text>ATP + protein L-histidine = ADP + protein N-phospho-L-histidine.</text>
        <dbReference type="EC" id="2.7.13.3"/>
    </reaction>
</comment>
<feature type="domain" description="PAS" evidence="10">
    <location>
        <begin position="46"/>
        <end position="120"/>
    </location>
</feature>
<dbReference type="Pfam" id="PF00989">
    <property type="entry name" value="PAS"/>
    <property type="match status" value="1"/>
</dbReference>
<evidence type="ECO:0000256" key="2">
    <source>
        <dbReference type="ARBA" id="ARBA00012438"/>
    </source>
</evidence>
<keyword evidence="12" id="KW-1185">Reference proteome</keyword>
<keyword evidence="6 11" id="KW-0418">Kinase</keyword>
<dbReference type="NCBIfam" id="TIGR00229">
    <property type="entry name" value="sensory_box"/>
    <property type="match status" value="1"/>
</dbReference>
<protein>
    <recommendedName>
        <fullName evidence="2">histidine kinase</fullName>
        <ecNumber evidence="2">2.7.13.3</ecNumber>
    </recommendedName>
</protein>
<dbReference type="InterPro" id="IPR003661">
    <property type="entry name" value="HisK_dim/P_dom"/>
</dbReference>
<dbReference type="InterPro" id="IPR003594">
    <property type="entry name" value="HATPase_dom"/>
</dbReference>
<dbReference type="Proteomes" id="UP000218765">
    <property type="component" value="Chromosome"/>
</dbReference>
<dbReference type="PRINTS" id="PR00344">
    <property type="entry name" value="BCTRLSENSOR"/>
</dbReference>
<dbReference type="InterPro" id="IPR000014">
    <property type="entry name" value="PAS"/>
</dbReference>
<dbReference type="PANTHER" id="PTHR43065:SF10">
    <property type="entry name" value="PEROXIDE STRESS-ACTIVATED HISTIDINE KINASE MAK3"/>
    <property type="match status" value="1"/>
</dbReference>
<evidence type="ECO:0000259" key="9">
    <source>
        <dbReference type="PROSITE" id="PS50109"/>
    </source>
</evidence>
<dbReference type="EMBL" id="AP018052">
    <property type="protein sequence ID" value="BAZ95430.1"/>
    <property type="molecule type" value="Genomic_DNA"/>
</dbReference>
<evidence type="ECO:0000256" key="4">
    <source>
        <dbReference type="ARBA" id="ARBA00022679"/>
    </source>
</evidence>
<evidence type="ECO:0000256" key="3">
    <source>
        <dbReference type="ARBA" id="ARBA00022553"/>
    </source>
</evidence>
<dbReference type="Gene3D" id="3.30.565.10">
    <property type="entry name" value="Histidine kinase-like ATPase, C-terminal domain"/>
    <property type="match status" value="1"/>
</dbReference>
<dbReference type="GO" id="GO:0006355">
    <property type="term" value="P:regulation of DNA-templated transcription"/>
    <property type="evidence" value="ECO:0007669"/>
    <property type="project" value="InterPro"/>
</dbReference>